<keyword evidence="2" id="KW-1185">Reference proteome</keyword>
<proteinExistence type="predicted"/>
<name>A0ABR6ZCJ1_9BURK</name>
<dbReference type="Proteomes" id="UP000646911">
    <property type="component" value="Unassembled WGS sequence"/>
</dbReference>
<evidence type="ECO:0000313" key="1">
    <source>
        <dbReference type="EMBL" id="MBC3909344.1"/>
    </source>
</evidence>
<dbReference type="RefSeq" id="WP_186954866.1">
    <property type="nucleotide sequence ID" value="NZ_JACOFX010000009.1"/>
</dbReference>
<gene>
    <name evidence="1" type="ORF">H8L47_17435</name>
</gene>
<sequence>MKAISLTDIRIAQGDAIALPPNCRHKAPPQGSTLASLSGNQAAGTALQARCMTKAATGLC</sequence>
<protein>
    <recommendedName>
        <fullName evidence="3">Cupin</fullName>
    </recommendedName>
</protein>
<dbReference type="EMBL" id="JACOFX010000009">
    <property type="protein sequence ID" value="MBC3909344.1"/>
    <property type="molecule type" value="Genomic_DNA"/>
</dbReference>
<organism evidence="1 2">
    <name type="scientific">Undibacterium umbellatum</name>
    <dbReference type="NCBI Taxonomy" id="2762300"/>
    <lineage>
        <taxon>Bacteria</taxon>
        <taxon>Pseudomonadati</taxon>
        <taxon>Pseudomonadota</taxon>
        <taxon>Betaproteobacteria</taxon>
        <taxon>Burkholderiales</taxon>
        <taxon>Oxalobacteraceae</taxon>
        <taxon>Undibacterium</taxon>
    </lineage>
</organism>
<accession>A0ABR6ZCJ1</accession>
<reference evidence="1 2" key="1">
    <citation type="submission" date="2020-08" db="EMBL/GenBank/DDBJ databases">
        <title>Novel species isolated from subtropical streams in China.</title>
        <authorList>
            <person name="Lu H."/>
        </authorList>
    </citation>
    <scope>NUCLEOTIDE SEQUENCE [LARGE SCALE GENOMIC DNA]</scope>
    <source>
        <strain evidence="1 2">NL8W</strain>
    </source>
</reference>
<evidence type="ECO:0000313" key="2">
    <source>
        <dbReference type="Proteomes" id="UP000646911"/>
    </source>
</evidence>
<comment type="caution">
    <text evidence="1">The sequence shown here is derived from an EMBL/GenBank/DDBJ whole genome shotgun (WGS) entry which is preliminary data.</text>
</comment>
<evidence type="ECO:0008006" key="3">
    <source>
        <dbReference type="Google" id="ProtNLM"/>
    </source>
</evidence>